<protein>
    <recommendedName>
        <fullName evidence="4">Transmembrane protein</fullName>
    </recommendedName>
</protein>
<dbReference type="Proteomes" id="UP000008983">
    <property type="component" value="Unassembled WGS sequence"/>
</dbReference>
<evidence type="ECO:0000313" key="2">
    <source>
        <dbReference type="EMBL" id="EGR33816.1"/>
    </source>
</evidence>
<dbReference type="InParanoid" id="G0QLT5"/>
<accession>G0QLT5</accession>
<sequence length="141" mass="17256">MLHEYFINTLLLQFFSHRSKELFLQNHFHHLVQLPKLFLKSFLVQKLSQVTYLISFYYFFPFFQLLGFNLIFGHLNLLLFFRFGLFGISQIHLLLLILLHKNYHQTVLIQILLNQFRKIYIAYIYNIALQRFKFQAFLNNF</sequence>
<feature type="transmembrane region" description="Helical" evidence="1">
    <location>
        <begin position="50"/>
        <end position="72"/>
    </location>
</feature>
<dbReference type="RefSeq" id="XP_004039040.1">
    <property type="nucleotide sequence ID" value="XM_004038992.1"/>
</dbReference>
<dbReference type="EMBL" id="GL983306">
    <property type="protein sequence ID" value="EGR33816.1"/>
    <property type="molecule type" value="Genomic_DNA"/>
</dbReference>
<organism evidence="2 3">
    <name type="scientific">Ichthyophthirius multifiliis</name>
    <name type="common">White spot disease agent</name>
    <name type="synonym">Ich</name>
    <dbReference type="NCBI Taxonomy" id="5932"/>
    <lineage>
        <taxon>Eukaryota</taxon>
        <taxon>Sar</taxon>
        <taxon>Alveolata</taxon>
        <taxon>Ciliophora</taxon>
        <taxon>Intramacronucleata</taxon>
        <taxon>Oligohymenophorea</taxon>
        <taxon>Hymenostomatida</taxon>
        <taxon>Ophryoglenina</taxon>
        <taxon>Ichthyophthirius</taxon>
    </lineage>
</organism>
<reference evidence="2 3" key="1">
    <citation type="submission" date="2011-07" db="EMBL/GenBank/DDBJ databases">
        <authorList>
            <person name="Coyne R."/>
            <person name="Brami D."/>
            <person name="Johnson J."/>
            <person name="Hostetler J."/>
            <person name="Hannick L."/>
            <person name="Clark T."/>
            <person name="Cassidy-Hanley D."/>
            <person name="Inman J."/>
        </authorList>
    </citation>
    <scope>NUCLEOTIDE SEQUENCE [LARGE SCALE GENOMIC DNA]</scope>
    <source>
        <strain evidence="2 3">G5</strain>
    </source>
</reference>
<feature type="transmembrane region" description="Helical" evidence="1">
    <location>
        <begin position="78"/>
        <end position="99"/>
    </location>
</feature>
<evidence type="ECO:0000313" key="3">
    <source>
        <dbReference type="Proteomes" id="UP000008983"/>
    </source>
</evidence>
<gene>
    <name evidence="2" type="ORF">IMG5_036320</name>
</gene>
<keyword evidence="1" id="KW-0812">Transmembrane</keyword>
<dbReference type="GeneID" id="14910002"/>
<keyword evidence="1" id="KW-1133">Transmembrane helix</keyword>
<evidence type="ECO:0000256" key="1">
    <source>
        <dbReference type="SAM" id="Phobius"/>
    </source>
</evidence>
<proteinExistence type="predicted"/>
<keyword evidence="3" id="KW-1185">Reference proteome</keyword>
<keyword evidence="1" id="KW-0472">Membrane</keyword>
<evidence type="ECO:0008006" key="4">
    <source>
        <dbReference type="Google" id="ProtNLM"/>
    </source>
</evidence>
<dbReference type="AlphaFoldDB" id="G0QLT5"/>
<name>G0QLT5_ICHMU</name>